<gene>
    <name evidence="2" type="ORF">ACA1_377990</name>
</gene>
<evidence type="ECO:0000313" key="2">
    <source>
        <dbReference type="EMBL" id="ELR15683.1"/>
    </source>
</evidence>
<sequence>MQAATTSTSSSHHVSPISCPPQEKPQVTLADVLRGGAENDRRSLQAYLHTLAAREKEKRKRKRNDRKSKRSSSSSSSKRRKRSEEELNAAAGATSSSGSIDSTSSANSTPSGSIDMSANMMMRGSVDLSAMRLASNEYDMGAHHMRSRSVDFGALRSSTAAFDAMRASLDMSAGRASGWASTTATTHHGSFHHPSARASCDFDATGFGADISPTSSFSMEAGPVFLEPAPLASFSVDEHSPQPQQQHLHQQQMMMNHGGATFQQPQPVQQHYAQQHQQQQMHTSYPQSQQAQVVTDLPDFEDFVSSAFLQAFPDQADPTLLEPGIPEQQPSPEAPVQAAAAAPVFAVPAPPQHFQQRQQSQHYHHPPAQQHHHQAQPSCSCPDCHVTPVHSSSTQQQHGNNSFAAAAAVDENSLGQAGFVGVEEDQVENFLAQFIEWSEQRGVASPSSASSPAVSSPATSLYY</sequence>
<feature type="compositionally biased region" description="Low complexity" evidence="1">
    <location>
        <begin position="443"/>
        <end position="463"/>
    </location>
</feature>
<dbReference type="RefSeq" id="XP_004337696.1">
    <property type="nucleotide sequence ID" value="XM_004337648.1"/>
</dbReference>
<reference evidence="2 3" key="1">
    <citation type="journal article" date="2013" name="Genome Biol.">
        <title>Genome of Acanthamoeba castellanii highlights extensive lateral gene transfer and early evolution of tyrosine kinase signaling.</title>
        <authorList>
            <person name="Clarke M."/>
            <person name="Lohan A.J."/>
            <person name="Liu B."/>
            <person name="Lagkouvardos I."/>
            <person name="Roy S."/>
            <person name="Zafar N."/>
            <person name="Bertelli C."/>
            <person name="Schilde C."/>
            <person name="Kianianmomeni A."/>
            <person name="Burglin T.R."/>
            <person name="Frech C."/>
            <person name="Turcotte B."/>
            <person name="Kopec K.O."/>
            <person name="Synnott J.M."/>
            <person name="Choo C."/>
            <person name="Paponov I."/>
            <person name="Finkler A."/>
            <person name="Soon Heng Tan C."/>
            <person name="Hutchins A.P."/>
            <person name="Weinmeier T."/>
            <person name="Rattei T."/>
            <person name="Chu J.S."/>
            <person name="Gimenez G."/>
            <person name="Irimia M."/>
            <person name="Rigden D.J."/>
            <person name="Fitzpatrick D.A."/>
            <person name="Lorenzo-Morales J."/>
            <person name="Bateman A."/>
            <person name="Chiu C.H."/>
            <person name="Tang P."/>
            <person name="Hegemann P."/>
            <person name="Fromm H."/>
            <person name="Raoult D."/>
            <person name="Greub G."/>
            <person name="Miranda-Saavedra D."/>
            <person name="Chen N."/>
            <person name="Nash P."/>
            <person name="Ginger M.L."/>
            <person name="Horn M."/>
            <person name="Schaap P."/>
            <person name="Caler L."/>
            <person name="Loftus B."/>
        </authorList>
    </citation>
    <scope>NUCLEOTIDE SEQUENCE [LARGE SCALE GENOMIC DNA]</scope>
    <source>
        <strain evidence="2 3">Neff</strain>
    </source>
</reference>
<dbReference type="Proteomes" id="UP000011083">
    <property type="component" value="Unassembled WGS sequence"/>
</dbReference>
<feature type="region of interest" description="Disordered" evidence="1">
    <location>
        <begin position="316"/>
        <end position="381"/>
    </location>
</feature>
<dbReference type="EMBL" id="KB008025">
    <property type="protein sequence ID" value="ELR15683.1"/>
    <property type="molecule type" value="Genomic_DNA"/>
</dbReference>
<accession>L8GSW3</accession>
<protein>
    <submittedName>
        <fullName evidence="2">Uncharacterized protein</fullName>
    </submittedName>
</protein>
<evidence type="ECO:0000313" key="3">
    <source>
        <dbReference type="Proteomes" id="UP000011083"/>
    </source>
</evidence>
<feature type="region of interest" description="Disordered" evidence="1">
    <location>
        <begin position="441"/>
        <end position="463"/>
    </location>
</feature>
<organism evidence="2 3">
    <name type="scientific">Acanthamoeba castellanii (strain ATCC 30010 / Neff)</name>
    <dbReference type="NCBI Taxonomy" id="1257118"/>
    <lineage>
        <taxon>Eukaryota</taxon>
        <taxon>Amoebozoa</taxon>
        <taxon>Discosea</taxon>
        <taxon>Longamoebia</taxon>
        <taxon>Centramoebida</taxon>
        <taxon>Acanthamoebidae</taxon>
        <taxon>Acanthamoeba</taxon>
    </lineage>
</organism>
<feature type="compositionally biased region" description="Low complexity" evidence="1">
    <location>
        <begin position="326"/>
        <end position="361"/>
    </location>
</feature>
<keyword evidence="3" id="KW-1185">Reference proteome</keyword>
<feature type="region of interest" description="Disordered" evidence="1">
    <location>
        <begin position="40"/>
        <end position="117"/>
    </location>
</feature>
<dbReference type="GeneID" id="14916358"/>
<feature type="compositionally biased region" description="Basic residues" evidence="1">
    <location>
        <begin position="57"/>
        <end position="70"/>
    </location>
</feature>
<feature type="compositionally biased region" description="Low complexity" evidence="1">
    <location>
        <begin position="1"/>
        <end position="11"/>
    </location>
</feature>
<feature type="region of interest" description="Disordered" evidence="1">
    <location>
        <begin position="1"/>
        <end position="27"/>
    </location>
</feature>
<feature type="compositionally biased region" description="Low complexity" evidence="1">
    <location>
        <begin position="89"/>
        <end position="113"/>
    </location>
</feature>
<feature type="region of interest" description="Disordered" evidence="1">
    <location>
        <begin position="260"/>
        <end position="292"/>
    </location>
</feature>
<dbReference type="KEGG" id="acan:ACA1_377990"/>
<dbReference type="AlphaFoldDB" id="L8GSW3"/>
<name>L8GSW3_ACACF</name>
<evidence type="ECO:0000256" key="1">
    <source>
        <dbReference type="SAM" id="MobiDB-lite"/>
    </source>
</evidence>
<feature type="compositionally biased region" description="Low complexity" evidence="1">
    <location>
        <begin position="263"/>
        <end position="290"/>
    </location>
</feature>
<proteinExistence type="predicted"/>
<feature type="compositionally biased region" description="Basic residues" evidence="1">
    <location>
        <begin position="362"/>
        <end position="374"/>
    </location>
</feature>
<dbReference type="VEuPathDB" id="AmoebaDB:ACA1_377990"/>